<evidence type="ECO:0000313" key="11">
    <source>
        <dbReference type="EMBL" id="KAA8490776.1"/>
    </source>
</evidence>
<name>A0A5J4YGY8_PORPP</name>
<keyword evidence="10" id="KW-0539">Nucleus</keyword>
<dbReference type="PANTHER" id="PTHR12636:SF5">
    <property type="entry name" value="RIBOSOMAL RNA SMALL SUBUNIT METHYLTRANSFERASE NEP1"/>
    <property type="match status" value="1"/>
</dbReference>
<dbReference type="InterPro" id="IPR005304">
    <property type="entry name" value="Rbsml_bgen_MeTrfase_EMG1/NEP1"/>
</dbReference>
<comment type="subcellular location">
    <subcellularLocation>
        <location evidence="1">Nucleus</location>
        <location evidence="1">Nucleolus</location>
    </subcellularLocation>
</comment>
<proteinExistence type="inferred from homology"/>
<dbReference type="AlphaFoldDB" id="A0A5J4YGY8"/>
<evidence type="ECO:0000256" key="7">
    <source>
        <dbReference type="ARBA" id="ARBA00022691"/>
    </source>
</evidence>
<dbReference type="GO" id="GO:0070037">
    <property type="term" value="F:rRNA (pseudouridine) methyltransferase activity"/>
    <property type="evidence" value="ECO:0007669"/>
    <property type="project" value="InterPro"/>
</dbReference>
<evidence type="ECO:0000256" key="4">
    <source>
        <dbReference type="ARBA" id="ARBA00022552"/>
    </source>
</evidence>
<keyword evidence="6 11" id="KW-0808">Transferase</keyword>
<evidence type="ECO:0000256" key="9">
    <source>
        <dbReference type="ARBA" id="ARBA00022884"/>
    </source>
</evidence>
<evidence type="ECO:0000256" key="5">
    <source>
        <dbReference type="ARBA" id="ARBA00022603"/>
    </source>
</evidence>
<evidence type="ECO:0000313" key="12">
    <source>
        <dbReference type="Proteomes" id="UP000324585"/>
    </source>
</evidence>
<keyword evidence="5 11" id="KW-0489">Methyltransferase</keyword>
<dbReference type="OMA" id="ITHAFED"/>
<evidence type="ECO:0000256" key="2">
    <source>
        <dbReference type="ARBA" id="ARBA00008115"/>
    </source>
</evidence>
<dbReference type="GO" id="GO:0019843">
    <property type="term" value="F:rRNA binding"/>
    <property type="evidence" value="ECO:0007669"/>
    <property type="project" value="UniProtKB-KW"/>
</dbReference>
<dbReference type="Gene3D" id="3.40.1280.10">
    <property type="match status" value="1"/>
</dbReference>
<evidence type="ECO:0000256" key="3">
    <source>
        <dbReference type="ARBA" id="ARBA00022517"/>
    </source>
</evidence>
<accession>A0A5J4YGY8</accession>
<keyword evidence="3" id="KW-0690">Ribosome biogenesis</keyword>
<dbReference type="OrthoDB" id="269804at2759"/>
<evidence type="ECO:0000256" key="10">
    <source>
        <dbReference type="ARBA" id="ARBA00023242"/>
    </source>
</evidence>
<gene>
    <name evidence="11" type="ORF">FVE85_4407</name>
</gene>
<dbReference type="Pfam" id="PF03587">
    <property type="entry name" value="EMG1"/>
    <property type="match status" value="1"/>
</dbReference>
<dbReference type="Proteomes" id="UP000324585">
    <property type="component" value="Unassembled WGS sequence"/>
</dbReference>
<evidence type="ECO:0000256" key="1">
    <source>
        <dbReference type="ARBA" id="ARBA00004604"/>
    </source>
</evidence>
<keyword evidence="12" id="KW-1185">Reference proteome</keyword>
<dbReference type="SUPFAM" id="SSF75217">
    <property type="entry name" value="alpha/beta knot"/>
    <property type="match status" value="1"/>
</dbReference>
<dbReference type="CDD" id="cd18088">
    <property type="entry name" value="Nep1-like"/>
    <property type="match status" value="1"/>
</dbReference>
<evidence type="ECO:0000256" key="6">
    <source>
        <dbReference type="ARBA" id="ARBA00022679"/>
    </source>
</evidence>
<dbReference type="PANTHER" id="PTHR12636">
    <property type="entry name" value="NEP1/MRA1"/>
    <property type="match status" value="1"/>
</dbReference>
<dbReference type="GO" id="GO:0070475">
    <property type="term" value="P:rRNA base methylation"/>
    <property type="evidence" value="ECO:0007669"/>
    <property type="project" value="InterPro"/>
</dbReference>
<keyword evidence="9" id="KW-0694">RNA-binding</keyword>
<dbReference type="EMBL" id="VRMN01000019">
    <property type="protein sequence ID" value="KAA8490776.1"/>
    <property type="molecule type" value="Genomic_DNA"/>
</dbReference>
<protein>
    <submittedName>
        <fullName evidence="11">Ribosomal RNA small subunit methyltransferase NEP1</fullName>
    </submittedName>
</protein>
<sequence>MGKHDSKDAVAERREKRRRLQAANAALYAQAAGLKEEDGSAERDDGEQAVVQDAQARVGVNGNGKAGDGLQGVETPRLAADHNVVAQLRVKPDVPKAFKVYVLLEQANLEVVKVGREGGYQLLNADDHQNLARKSGRDLADCRPDITHQCLLALFDSPLNKAGRLKVFVRTRKNVLIDIHPDTRLPRTMKRFSGLIVELLQKLKVRATNAADPLLKVIRNPVTSHLPVGCRKVLMTYNTDNVIDTLSHAHRVSSEASAEGSTVSSVLYVVGAIAHGKVDLEWGTDEEISIGNFPLSAANVCSKVTQAFEHTLGIL</sequence>
<organism evidence="11 12">
    <name type="scientific">Porphyridium purpureum</name>
    <name type="common">Red alga</name>
    <name type="synonym">Porphyridium cruentum</name>
    <dbReference type="NCBI Taxonomy" id="35688"/>
    <lineage>
        <taxon>Eukaryota</taxon>
        <taxon>Rhodophyta</taxon>
        <taxon>Bangiophyceae</taxon>
        <taxon>Porphyridiales</taxon>
        <taxon>Porphyridiaceae</taxon>
        <taxon>Porphyridium</taxon>
    </lineage>
</organism>
<dbReference type="FunFam" id="3.40.1280.10:FF:000003">
    <property type="entry name" value="Ribosomal RNA small subunit methyltransferase"/>
    <property type="match status" value="1"/>
</dbReference>
<reference evidence="12" key="1">
    <citation type="journal article" date="2019" name="Nat. Commun.">
        <title>Expansion of phycobilisome linker gene families in mesophilic red algae.</title>
        <authorList>
            <person name="Lee J."/>
            <person name="Kim D."/>
            <person name="Bhattacharya D."/>
            <person name="Yoon H.S."/>
        </authorList>
    </citation>
    <scope>NUCLEOTIDE SEQUENCE [LARGE SCALE GENOMIC DNA]</scope>
    <source>
        <strain evidence="12">CCMP 1328</strain>
    </source>
</reference>
<evidence type="ECO:0000256" key="8">
    <source>
        <dbReference type="ARBA" id="ARBA00022730"/>
    </source>
</evidence>
<comment type="similarity">
    <text evidence="2">Belongs to the class IV-like SAM-binding methyltransferase superfamily. RNA methyltransferase NEP1 family.</text>
</comment>
<dbReference type="GO" id="GO:0032040">
    <property type="term" value="C:small-subunit processome"/>
    <property type="evidence" value="ECO:0007669"/>
    <property type="project" value="TreeGrafter"/>
</dbReference>
<keyword evidence="8" id="KW-0699">rRNA-binding</keyword>
<comment type="caution">
    <text evidence="11">The sequence shown here is derived from an EMBL/GenBank/DDBJ whole genome shotgun (WGS) entry which is preliminary data.</text>
</comment>
<dbReference type="InterPro" id="IPR029028">
    <property type="entry name" value="Alpha/beta_knot_MTases"/>
</dbReference>
<dbReference type="InterPro" id="IPR029026">
    <property type="entry name" value="tRNA_m1G_MTases_N"/>
</dbReference>
<keyword evidence="4" id="KW-0698">rRNA processing</keyword>
<keyword evidence="7" id="KW-0949">S-adenosyl-L-methionine</keyword>